<evidence type="ECO:0000313" key="2">
    <source>
        <dbReference type="EMBL" id="OQU79562.1"/>
    </source>
</evidence>
<name>A0A1Z5R6Y9_SORBI</name>
<feature type="domain" description="F-box associated beta-propeller type 3" evidence="1">
    <location>
        <begin position="145"/>
        <end position="386"/>
    </location>
</feature>
<sequence>MAEAEPGVAAAFIRDAPFEVLKALLVRLSPKWILRMRPVCKAWHGKLCNRALLTLLHRAEPPQPLLCFDRVACSDGYIHLSDYCVESFDLRSGKLRTVLRFAGNEDYFVDEYDLEGRDAPPIIDDDFVNFDRMKHYGDAIHKPQVTVHASLDGFLLVSFSSHRRWYIINPVTRHWVSLFDPTTFALDVIGFYEHGRSGKYHVLCLSRSNVVRHEAAPTYSYYVIGVRPGERRHIGRPLSPAASKDHGLRFGVERASISPPIQWKRGNMDLLWPPQERQGYQMLVFDTGNEVFSWKRPPPVTMADDQEMRLLEFSDGNLGLSVSRKNQATLELWCLEDYRDEVWVLKHTIQLALQQMPALLQDEHLWIPAVVSSEGDVLIQSRHVLRKSLVQHPMFKPSENDAEPPFFRWLSSDPSW</sequence>
<dbReference type="OMA" id="EPPFFRW"/>
<reference evidence="2 3" key="1">
    <citation type="journal article" date="2009" name="Nature">
        <title>The Sorghum bicolor genome and the diversification of grasses.</title>
        <authorList>
            <person name="Paterson A.H."/>
            <person name="Bowers J.E."/>
            <person name="Bruggmann R."/>
            <person name="Dubchak I."/>
            <person name="Grimwood J."/>
            <person name="Gundlach H."/>
            <person name="Haberer G."/>
            <person name="Hellsten U."/>
            <person name="Mitros T."/>
            <person name="Poliakov A."/>
            <person name="Schmutz J."/>
            <person name="Spannagl M."/>
            <person name="Tang H."/>
            <person name="Wang X."/>
            <person name="Wicker T."/>
            <person name="Bharti A.K."/>
            <person name="Chapman J."/>
            <person name="Feltus F.A."/>
            <person name="Gowik U."/>
            <person name="Grigoriev I.V."/>
            <person name="Lyons E."/>
            <person name="Maher C.A."/>
            <person name="Martis M."/>
            <person name="Narechania A."/>
            <person name="Otillar R.P."/>
            <person name="Penning B.W."/>
            <person name="Salamov A.A."/>
            <person name="Wang Y."/>
            <person name="Zhang L."/>
            <person name="Carpita N.C."/>
            <person name="Freeling M."/>
            <person name="Gingle A.R."/>
            <person name="Hash C.T."/>
            <person name="Keller B."/>
            <person name="Klein P."/>
            <person name="Kresovich S."/>
            <person name="McCann M.C."/>
            <person name="Ming R."/>
            <person name="Peterson D.G."/>
            <person name="Mehboob-ur-Rahman"/>
            <person name="Ware D."/>
            <person name="Westhoff P."/>
            <person name="Mayer K.F."/>
            <person name="Messing J."/>
            <person name="Rokhsar D.S."/>
        </authorList>
    </citation>
    <scope>NUCLEOTIDE SEQUENCE [LARGE SCALE GENOMIC DNA]</scope>
    <source>
        <strain evidence="3">cv. BTx623</strain>
    </source>
</reference>
<dbReference type="AlphaFoldDB" id="A0A1Z5R6Y9"/>
<organism evidence="2 3">
    <name type="scientific">Sorghum bicolor</name>
    <name type="common">Sorghum</name>
    <name type="synonym">Sorghum vulgare</name>
    <dbReference type="NCBI Taxonomy" id="4558"/>
    <lineage>
        <taxon>Eukaryota</taxon>
        <taxon>Viridiplantae</taxon>
        <taxon>Streptophyta</taxon>
        <taxon>Embryophyta</taxon>
        <taxon>Tracheophyta</taxon>
        <taxon>Spermatophyta</taxon>
        <taxon>Magnoliopsida</taxon>
        <taxon>Liliopsida</taxon>
        <taxon>Poales</taxon>
        <taxon>Poaceae</taxon>
        <taxon>PACMAD clade</taxon>
        <taxon>Panicoideae</taxon>
        <taxon>Andropogonodae</taxon>
        <taxon>Andropogoneae</taxon>
        <taxon>Sorghinae</taxon>
        <taxon>Sorghum</taxon>
    </lineage>
</organism>
<dbReference type="PANTHER" id="PTHR47993">
    <property type="entry name" value="OS09G0372900 PROTEIN-RELATED"/>
    <property type="match status" value="1"/>
</dbReference>
<evidence type="ECO:0000313" key="3">
    <source>
        <dbReference type="Proteomes" id="UP000000768"/>
    </source>
</evidence>
<dbReference type="InParanoid" id="A0A1Z5R6Y9"/>
<reference evidence="3" key="2">
    <citation type="journal article" date="2018" name="Plant J.">
        <title>The Sorghum bicolor reference genome: improved assembly, gene annotations, a transcriptome atlas, and signatures of genome organization.</title>
        <authorList>
            <person name="McCormick R.F."/>
            <person name="Truong S.K."/>
            <person name="Sreedasyam A."/>
            <person name="Jenkins J."/>
            <person name="Shu S."/>
            <person name="Sims D."/>
            <person name="Kennedy M."/>
            <person name="Amirebrahimi M."/>
            <person name="Weers B.D."/>
            <person name="McKinley B."/>
            <person name="Mattison A."/>
            <person name="Morishige D.T."/>
            <person name="Grimwood J."/>
            <person name="Schmutz J."/>
            <person name="Mullet J.E."/>
        </authorList>
    </citation>
    <scope>NUCLEOTIDE SEQUENCE [LARGE SCALE GENOMIC DNA]</scope>
    <source>
        <strain evidence="3">cv. BTx623</strain>
    </source>
</reference>
<dbReference type="EMBL" id="CM000767">
    <property type="protein sequence ID" value="OQU79562.1"/>
    <property type="molecule type" value="Genomic_DNA"/>
</dbReference>
<dbReference type="InterPro" id="IPR050233">
    <property type="entry name" value="A_thaliana_F-box"/>
</dbReference>
<gene>
    <name evidence="2" type="ORF">SORBI_3008G163100</name>
</gene>
<dbReference type="Proteomes" id="UP000000768">
    <property type="component" value="Chromosome 8"/>
</dbReference>
<dbReference type="Pfam" id="PF08268">
    <property type="entry name" value="FBA_3"/>
    <property type="match status" value="1"/>
</dbReference>
<dbReference type="eggNOG" id="ENOG502RRQ0">
    <property type="taxonomic scope" value="Eukaryota"/>
</dbReference>
<dbReference type="SUPFAM" id="SSF81383">
    <property type="entry name" value="F-box domain"/>
    <property type="match status" value="1"/>
</dbReference>
<evidence type="ECO:0000259" key="1">
    <source>
        <dbReference type="Pfam" id="PF08268"/>
    </source>
</evidence>
<dbReference type="InterPro" id="IPR036047">
    <property type="entry name" value="F-box-like_dom_sf"/>
</dbReference>
<protein>
    <recommendedName>
        <fullName evidence="1">F-box associated beta-propeller type 3 domain-containing protein</fullName>
    </recommendedName>
</protein>
<dbReference type="Gramene" id="OQU79562">
    <property type="protein sequence ID" value="OQU79562"/>
    <property type="gene ID" value="SORBI_3008G163100"/>
</dbReference>
<dbReference type="PANTHER" id="PTHR47993:SF127">
    <property type="entry name" value="F-BOX DOMAIN CONTAINING PROTEIN EXPRESSED"/>
    <property type="match status" value="1"/>
</dbReference>
<keyword evidence="3" id="KW-1185">Reference proteome</keyword>
<proteinExistence type="predicted"/>
<dbReference type="InterPro" id="IPR013187">
    <property type="entry name" value="F-box-assoc_dom_typ3"/>
</dbReference>
<accession>A0A1Z5R6Y9</accession>